<accession>A0A6J8C3I9</accession>
<evidence type="ECO:0000256" key="3">
    <source>
        <dbReference type="ARBA" id="ARBA00022989"/>
    </source>
</evidence>
<proteinExistence type="predicted"/>
<evidence type="ECO:0000256" key="2">
    <source>
        <dbReference type="ARBA" id="ARBA00022692"/>
    </source>
</evidence>
<evidence type="ECO:0000256" key="4">
    <source>
        <dbReference type="ARBA" id="ARBA00023136"/>
    </source>
</evidence>
<comment type="subcellular location">
    <subcellularLocation>
        <location evidence="1">Membrane</location>
        <topology evidence="1">Multi-pass membrane protein</topology>
    </subcellularLocation>
</comment>
<evidence type="ECO:0000313" key="7">
    <source>
        <dbReference type="Proteomes" id="UP000507470"/>
    </source>
</evidence>
<dbReference type="GO" id="GO:0016020">
    <property type="term" value="C:membrane"/>
    <property type="evidence" value="ECO:0007669"/>
    <property type="project" value="UniProtKB-SubCell"/>
</dbReference>
<dbReference type="AlphaFoldDB" id="A0A6J8C3I9"/>
<dbReference type="InterPro" id="IPR018499">
    <property type="entry name" value="Tetraspanin/Peripherin"/>
</dbReference>
<reference evidence="6 7" key="1">
    <citation type="submission" date="2020-06" db="EMBL/GenBank/DDBJ databases">
        <authorList>
            <person name="Li R."/>
            <person name="Bekaert M."/>
        </authorList>
    </citation>
    <scope>NUCLEOTIDE SEQUENCE [LARGE SCALE GENOMIC DNA]</scope>
    <source>
        <strain evidence="7">wild</strain>
    </source>
</reference>
<keyword evidence="4 5" id="KW-0472">Membrane</keyword>
<protein>
    <submittedName>
        <fullName evidence="6">Uncharacterized protein</fullName>
    </submittedName>
</protein>
<sequence length="168" mass="18685">MRLKLEVSFDNEITDPVKDGLKSSIQSEYQGFNGTNFESIAWNFINQKFACCGVESYQDFTSATDWLYNYTGKGIILVTPLSCCQSLPTSDNFTCAESLSSTVNNYNTGCFNKLWDIVIGNPAITAPVISLCLLMQTLFLATTIVLLKKKSHKKRKIRPGNSDIAWAS</sequence>
<name>A0A6J8C3I9_MYTCO</name>
<evidence type="ECO:0000313" key="6">
    <source>
        <dbReference type="EMBL" id="CAC5390965.1"/>
    </source>
</evidence>
<gene>
    <name evidence="6" type="ORF">MCOR_26010</name>
</gene>
<keyword evidence="2 5" id="KW-0812">Transmembrane</keyword>
<dbReference type="Gene3D" id="1.10.1450.10">
    <property type="entry name" value="Tetraspanin"/>
    <property type="match status" value="1"/>
</dbReference>
<keyword evidence="3 5" id="KW-1133">Transmembrane helix</keyword>
<feature type="transmembrane region" description="Helical" evidence="5">
    <location>
        <begin position="124"/>
        <end position="147"/>
    </location>
</feature>
<dbReference type="EMBL" id="CACVKT020004646">
    <property type="protein sequence ID" value="CAC5390965.1"/>
    <property type="molecule type" value="Genomic_DNA"/>
</dbReference>
<dbReference type="Pfam" id="PF00335">
    <property type="entry name" value="Tetraspanin"/>
    <property type="match status" value="1"/>
</dbReference>
<dbReference type="SUPFAM" id="SSF48652">
    <property type="entry name" value="Tetraspanin"/>
    <property type="match status" value="1"/>
</dbReference>
<organism evidence="6 7">
    <name type="scientific">Mytilus coruscus</name>
    <name type="common">Sea mussel</name>
    <dbReference type="NCBI Taxonomy" id="42192"/>
    <lineage>
        <taxon>Eukaryota</taxon>
        <taxon>Metazoa</taxon>
        <taxon>Spiralia</taxon>
        <taxon>Lophotrochozoa</taxon>
        <taxon>Mollusca</taxon>
        <taxon>Bivalvia</taxon>
        <taxon>Autobranchia</taxon>
        <taxon>Pteriomorphia</taxon>
        <taxon>Mytilida</taxon>
        <taxon>Mytiloidea</taxon>
        <taxon>Mytilidae</taxon>
        <taxon>Mytilinae</taxon>
        <taxon>Mytilus</taxon>
    </lineage>
</organism>
<dbReference type="InterPro" id="IPR008952">
    <property type="entry name" value="Tetraspanin_EC2_sf"/>
</dbReference>
<keyword evidence="7" id="KW-1185">Reference proteome</keyword>
<dbReference type="Proteomes" id="UP000507470">
    <property type="component" value="Unassembled WGS sequence"/>
</dbReference>
<evidence type="ECO:0000256" key="1">
    <source>
        <dbReference type="ARBA" id="ARBA00004141"/>
    </source>
</evidence>
<evidence type="ECO:0000256" key="5">
    <source>
        <dbReference type="SAM" id="Phobius"/>
    </source>
</evidence>
<dbReference type="OrthoDB" id="6279736at2759"/>